<evidence type="ECO:0000313" key="3">
    <source>
        <dbReference type="Proteomes" id="UP000789524"/>
    </source>
</evidence>
<gene>
    <name evidence="1" type="ORF">DCHRY22_LOCUS181</name>
    <name evidence="2" type="ORF">DCHRY22_LOCUS5791</name>
</gene>
<comment type="caution">
    <text evidence="2">The sequence shown here is derived from an EMBL/GenBank/DDBJ whole genome shotgun (WGS) entry which is preliminary data.</text>
</comment>
<dbReference type="AlphaFoldDB" id="A0A8J2QPU6"/>
<evidence type="ECO:0000313" key="2">
    <source>
        <dbReference type="EMBL" id="CAG9564857.1"/>
    </source>
</evidence>
<accession>A0A8J2QPU6</accession>
<organism evidence="2 3">
    <name type="scientific">Danaus chrysippus</name>
    <name type="common">African queen</name>
    <dbReference type="NCBI Taxonomy" id="151541"/>
    <lineage>
        <taxon>Eukaryota</taxon>
        <taxon>Metazoa</taxon>
        <taxon>Ecdysozoa</taxon>
        <taxon>Arthropoda</taxon>
        <taxon>Hexapoda</taxon>
        <taxon>Insecta</taxon>
        <taxon>Pterygota</taxon>
        <taxon>Neoptera</taxon>
        <taxon>Endopterygota</taxon>
        <taxon>Lepidoptera</taxon>
        <taxon>Glossata</taxon>
        <taxon>Ditrysia</taxon>
        <taxon>Papilionoidea</taxon>
        <taxon>Nymphalidae</taxon>
        <taxon>Danainae</taxon>
        <taxon>Danaini</taxon>
        <taxon>Danaina</taxon>
        <taxon>Danaus</taxon>
        <taxon>Anosia</taxon>
    </lineage>
</organism>
<protein>
    <submittedName>
        <fullName evidence="2">(African queen) hypothetical protein</fullName>
    </submittedName>
</protein>
<name>A0A8J2QPU6_9NEOP</name>
<dbReference type="EMBL" id="CAKASE010000052">
    <property type="protein sequence ID" value="CAG9564857.1"/>
    <property type="molecule type" value="Genomic_DNA"/>
</dbReference>
<proteinExistence type="predicted"/>
<keyword evidence="3" id="KW-1185">Reference proteome</keyword>
<evidence type="ECO:0000313" key="1">
    <source>
        <dbReference type="EMBL" id="CAG9557931.1"/>
    </source>
</evidence>
<dbReference type="Proteomes" id="UP000789524">
    <property type="component" value="Unassembled WGS sequence"/>
</dbReference>
<reference evidence="2" key="1">
    <citation type="submission" date="2021-09" db="EMBL/GenBank/DDBJ databases">
        <authorList>
            <person name="Martin H S."/>
        </authorList>
    </citation>
    <scope>NUCLEOTIDE SEQUENCE</scope>
</reference>
<sequence>MGFEIKIRLDDEDDSLTRRQGGICQNDHGVPLVTWINEEETVLGVGSVFRVDKDTKCIGPFLYTSTARNKVFIECLLEETNQRRSIDICNQEASKLGFEIVRRYVIWNEDDTAQRRSIDICNQEASKLGFKIVRRYVIWNEDDTA</sequence>
<dbReference type="EMBL" id="CAKASE010000012">
    <property type="protein sequence ID" value="CAG9557931.1"/>
    <property type="molecule type" value="Genomic_DNA"/>
</dbReference>
<dbReference type="OrthoDB" id="7315458at2759"/>